<dbReference type="GO" id="GO:0043748">
    <property type="term" value="F:O-succinylbenzoate synthase activity"/>
    <property type="evidence" value="ECO:0007669"/>
    <property type="project" value="UniProtKB-EC"/>
</dbReference>
<protein>
    <recommendedName>
        <fullName evidence="5 6">o-succinylbenzoate synthase</fullName>
        <ecNumber evidence="5 6">4.2.1.113</ecNumber>
    </recommendedName>
</protein>
<dbReference type="GO" id="GO:0016854">
    <property type="term" value="F:racemase and epimerase activity"/>
    <property type="evidence" value="ECO:0007669"/>
    <property type="project" value="UniProtKB-ARBA"/>
</dbReference>
<dbReference type="PANTHER" id="PTHR48073:SF5">
    <property type="entry name" value="O-SUCCINYLBENZOATE SYNTHASE"/>
    <property type="match status" value="1"/>
</dbReference>
<dbReference type="SUPFAM" id="SSF54826">
    <property type="entry name" value="Enolase N-terminal domain-like"/>
    <property type="match status" value="1"/>
</dbReference>
<dbReference type="RefSeq" id="WP_280624914.1">
    <property type="nucleotide sequence ID" value="NZ_CP165735.1"/>
</dbReference>
<organism evidence="8">
    <name type="scientific">Paenarthrobacter sp. AMU7</name>
    <dbReference type="NCBI Taxonomy" id="3162492"/>
    <lineage>
        <taxon>Bacteria</taxon>
        <taxon>Bacillati</taxon>
        <taxon>Actinomycetota</taxon>
        <taxon>Actinomycetes</taxon>
        <taxon>Micrococcales</taxon>
        <taxon>Micrococcaceae</taxon>
        <taxon>Paenarthrobacter</taxon>
    </lineage>
</organism>
<dbReference type="SFLD" id="SFLDS00001">
    <property type="entry name" value="Enolase"/>
    <property type="match status" value="1"/>
</dbReference>
<dbReference type="InterPro" id="IPR013341">
    <property type="entry name" value="Mandelate_racemase_N_dom"/>
</dbReference>
<dbReference type="InterPro" id="IPR036849">
    <property type="entry name" value="Enolase-like_C_sf"/>
</dbReference>
<accession>A0AB39YMQ2</accession>
<name>A0AB39YMQ2_9MICC</name>
<dbReference type="GO" id="GO:0046872">
    <property type="term" value="F:metal ion binding"/>
    <property type="evidence" value="ECO:0007669"/>
    <property type="project" value="UniProtKB-KW"/>
</dbReference>
<keyword evidence="2" id="KW-0479">Metal-binding</keyword>
<evidence type="ECO:0000256" key="5">
    <source>
        <dbReference type="ARBA" id="ARBA00029491"/>
    </source>
</evidence>
<dbReference type="Pfam" id="PF02746">
    <property type="entry name" value="MR_MLE_N"/>
    <property type="match status" value="1"/>
</dbReference>
<comment type="cofactor">
    <cofactor evidence="1">
        <name>a divalent metal cation</name>
        <dbReference type="ChEBI" id="CHEBI:60240"/>
    </cofactor>
</comment>
<dbReference type="EMBL" id="CP165735">
    <property type="protein sequence ID" value="XDV71450.1"/>
    <property type="molecule type" value="Genomic_DNA"/>
</dbReference>
<dbReference type="SFLD" id="SFLDF00009">
    <property type="entry name" value="o-succinylbenzoate_synthase"/>
    <property type="match status" value="1"/>
</dbReference>
<evidence type="ECO:0000259" key="7">
    <source>
        <dbReference type="SMART" id="SM00922"/>
    </source>
</evidence>
<dbReference type="NCBIfam" id="TIGR01928">
    <property type="entry name" value="menC_lowGC_arch"/>
    <property type="match status" value="1"/>
</dbReference>
<dbReference type="InterPro" id="IPR010197">
    <property type="entry name" value="OSBS/NAAAR"/>
</dbReference>
<evidence type="ECO:0000256" key="3">
    <source>
        <dbReference type="ARBA" id="ARBA00022842"/>
    </source>
</evidence>
<dbReference type="Pfam" id="PF13378">
    <property type="entry name" value="MR_MLE_C"/>
    <property type="match status" value="1"/>
</dbReference>
<dbReference type="SUPFAM" id="SSF51604">
    <property type="entry name" value="Enolase C-terminal domain-like"/>
    <property type="match status" value="1"/>
</dbReference>
<feature type="domain" description="Mandelate racemase/muconate lactonizing enzyme C-terminal" evidence="7">
    <location>
        <begin position="143"/>
        <end position="237"/>
    </location>
</feature>
<gene>
    <name evidence="8" type="primary">menC</name>
    <name evidence="8" type="ORF">ABQM86_21240</name>
</gene>
<dbReference type="SFLD" id="SFLDG00180">
    <property type="entry name" value="muconate_cycloisomerase"/>
    <property type="match status" value="1"/>
</dbReference>
<proteinExistence type="predicted"/>
<dbReference type="EC" id="4.2.1.113" evidence="5 6"/>
<keyword evidence="4 8" id="KW-0456">Lyase</keyword>
<dbReference type="PANTHER" id="PTHR48073">
    <property type="entry name" value="O-SUCCINYLBENZOATE SYNTHASE-RELATED"/>
    <property type="match status" value="1"/>
</dbReference>
<dbReference type="AlphaFoldDB" id="A0AB39YMQ2"/>
<dbReference type="InterPro" id="IPR013342">
    <property type="entry name" value="Mandelate_racemase_C"/>
</dbReference>
<evidence type="ECO:0000256" key="1">
    <source>
        <dbReference type="ARBA" id="ARBA00001968"/>
    </source>
</evidence>
<evidence type="ECO:0000256" key="6">
    <source>
        <dbReference type="NCBIfam" id="TIGR01928"/>
    </source>
</evidence>
<evidence type="ECO:0000256" key="2">
    <source>
        <dbReference type="ARBA" id="ARBA00022723"/>
    </source>
</evidence>
<dbReference type="GO" id="GO:0009234">
    <property type="term" value="P:menaquinone biosynthetic process"/>
    <property type="evidence" value="ECO:0007669"/>
    <property type="project" value="UniProtKB-UniRule"/>
</dbReference>
<dbReference type="SMART" id="SM00922">
    <property type="entry name" value="MR_MLE"/>
    <property type="match status" value="1"/>
</dbReference>
<evidence type="ECO:0000313" key="8">
    <source>
        <dbReference type="EMBL" id="XDV71450.1"/>
    </source>
</evidence>
<dbReference type="Gene3D" id="3.20.20.120">
    <property type="entry name" value="Enolase-like C-terminal domain"/>
    <property type="match status" value="1"/>
</dbReference>
<sequence>MIVSYARIQRVSLPLVRGFQTSSHSKRHLEHLIVSLHDDAGNVGWGEIASASHPYFSPETTDTCWEIATAELIPALLGKEWSTPQEAINVWDKIRGNYFAKSGVEMAIWDLYARSKGVSLAGALGGVREEVVAGVSLGIEPTVEQLLRQVQTQLDYGYRRIKLKIAPGWDIEPVAAVRERFGDILLHVDANGVYSESSEDLEALHSLDRLALTMIEQPFAAANFLAHARLQAAINTPVCLDESIETIFDLETAIELEALQVLNIKVSRMGGLSAAISAHDLCMAHGIPVWCGGMHEFGVGRAANVALSSLPGFVMPSDVSASEKYYHQDIVTQPITASGGRVRVPTAPGLGYEVDVAFLEANTSQSETFAARAAAGLVP</sequence>
<evidence type="ECO:0000256" key="4">
    <source>
        <dbReference type="ARBA" id="ARBA00023239"/>
    </source>
</evidence>
<dbReference type="InterPro" id="IPR029065">
    <property type="entry name" value="Enolase_C-like"/>
</dbReference>
<dbReference type="CDD" id="cd03317">
    <property type="entry name" value="NAAAR"/>
    <property type="match status" value="1"/>
</dbReference>
<reference evidence="8" key="1">
    <citation type="submission" date="2024-07" db="EMBL/GenBank/DDBJ databases">
        <authorList>
            <person name="Li J."/>
            <person name="Wei H."/>
            <person name="Ma J."/>
        </authorList>
    </citation>
    <scope>NUCLEOTIDE SEQUENCE</scope>
    <source>
        <strain evidence="8">AMU7</strain>
    </source>
</reference>
<keyword evidence="3" id="KW-0460">Magnesium</keyword>
<dbReference type="InterPro" id="IPR029017">
    <property type="entry name" value="Enolase-like_N"/>
</dbReference>
<dbReference type="Gene3D" id="3.30.390.10">
    <property type="entry name" value="Enolase-like, N-terminal domain"/>
    <property type="match status" value="1"/>
</dbReference>